<keyword evidence="7 9" id="KW-0675">Receptor</keyword>
<reference evidence="12" key="1">
    <citation type="submission" date="2022-11" db="UniProtKB">
        <authorList>
            <consortium name="EnsemblMetazoa"/>
        </authorList>
    </citation>
    <scope>IDENTIFICATION</scope>
</reference>
<evidence type="ECO:0000313" key="13">
    <source>
        <dbReference type="Proteomes" id="UP000887568"/>
    </source>
</evidence>
<evidence type="ECO:0000256" key="7">
    <source>
        <dbReference type="ARBA" id="ARBA00023170"/>
    </source>
</evidence>
<evidence type="ECO:0000256" key="10">
    <source>
        <dbReference type="SAM" id="Phobius"/>
    </source>
</evidence>
<evidence type="ECO:0000256" key="9">
    <source>
        <dbReference type="RuleBase" id="RU000688"/>
    </source>
</evidence>
<keyword evidence="4 10" id="KW-1133">Transmembrane helix</keyword>
<keyword evidence="6 10" id="KW-0472">Membrane</keyword>
<dbReference type="PROSITE" id="PS50262">
    <property type="entry name" value="G_PROTEIN_RECEP_F1_2"/>
    <property type="match status" value="1"/>
</dbReference>
<dbReference type="RefSeq" id="XP_038076396.1">
    <property type="nucleotide sequence ID" value="XM_038220468.1"/>
</dbReference>
<dbReference type="AlphaFoldDB" id="A0A914BKT1"/>
<dbReference type="GO" id="GO:0016020">
    <property type="term" value="C:membrane"/>
    <property type="evidence" value="ECO:0007669"/>
    <property type="project" value="UniProtKB-SubCell"/>
</dbReference>
<evidence type="ECO:0000256" key="2">
    <source>
        <dbReference type="ARBA" id="ARBA00010663"/>
    </source>
</evidence>
<evidence type="ECO:0000256" key="6">
    <source>
        <dbReference type="ARBA" id="ARBA00023136"/>
    </source>
</evidence>
<comment type="subcellular location">
    <subcellularLocation>
        <location evidence="1">Membrane</location>
        <topology evidence="1">Multi-pass membrane protein</topology>
    </subcellularLocation>
</comment>
<proteinExistence type="inferred from homology"/>
<sequence length="393" mass="44339">MITEVYKQSKSILQRGQTTAVQSRLVRKSRLRCFEDTPRVTVAGGNKMASVYWQWLTIIKLCLGIFGVVGNLLVIIVYISKKKRQNTTNTLILALAITDMFTSANIIPWPTQLEVVPQGALGHLYCGLVFANFFMWTSIVASVGLLTMLSVERYLAVCRPLWYRTVFSKSRPWYFIAGMWAFGAVEKSFNLYCTVPSPEGTCLYEVPGGLGFKYFLAIGVFIIEYLVPLMVMLVTYVKTIQALKQQACNLLEQIDSRNNPAYSLLQTRRKVIEMLLVVIVAFSICWGPLQFAFMIGSLSAEDYLLSTLQDAFTVLAFFNSCANPIIYTFKNKTFRNALRDHFQYWRRRGGRGNAVSSVVVGTGMELETKVTVAQKTTRAVERPHALRDLPDIG</sequence>
<evidence type="ECO:0000256" key="4">
    <source>
        <dbReference type="ARBA" id="ARBA00022989"/>
    </source>
</evidence>
<feature type="transmembrane region" description="Helical" evidence="10">
    <location>
        <begin position="129"/>
        <end position="151"/>
    </location>
</feature>
<dbReference type="OrthoDB" id="5961208at2759"/>
<evidence type="ECO:0000256" key="1">
    <source>
        <dbReference type="ARBA" id="ARBA00004141"/>
    </source>
</evidence>
<dbReference type="PANTHER" id="PTHR45698">
    <property type="entry name" value="TRACE AMINE-ASSOCIATED RECEPTOR 19N-RELATED"/>
    <property type="match status" value="1"/>
</dbReference>
<dbReference type="PRINTS" id="PR01012">
    <property type="entry name" value="NRPEPTIDEYR"/>
</dbReference>
<feature type="transmembrane region" description="Helical" evidence="10">
    <location>
        <begin position="212"/>
        <end position="237"/>
    </location>
</feature>
<dbReference type="CDD" id="cd00637">
    <property type="entry name" value="7tm_classA_rhodopsin-like"/>
    <property type="match status" value="1"/>
</dbReference>
<dbReference type="SUPFAM" id="SSF81321">
    <property type="entry name" value="Family A G protein-coupled receptor-like"/>
    <property type="match status" value="1"/>
</dbReference>
<feature type="transmembrane region" description="Helical" evidence="10">
    <location>
        <begin position="91"/>
        <end position="109"/>
    </location>
</feature>
<keyword evidence="8 9" id="KW-0807">Transducer</keyword>
<keyword evidence="3 9" id="KW-0812">Transmembrane</keyword>
<dbReference type="OMA" id="AFSICWG"/>
<evidence type="ECO:0000256" key="3">
    <source>
        <dbReference type="ARBA" id="ARBA00022692"/>
    </source>
</evidence>
<organism evidence="12 13">
    <name type="scientific">Patiria miniata</name>
    <name type="common">Bat star</name>
    <name type="synonym">Asterina miniata</name>
    <dbReference type="NCBI Taxonomy" id="46514"/>
    <lineage>
        <taxon>Eukaryota</taxon>
        <taxon>Metazoa</taxon>
        <taxon>Echinodermata</taxon>
        <taxon>Eleutherozoa</taxon>
        <taxon>Asterozoa</taxon>
        <taxon>Asteroidea</taxon>
        <taxon>Valvatacea</taxon>
        <taxon>Valvatida</taxon>
        <taxon>Asterinidae</taxon>
        <taxon>Patiria</taxon>
    </lineage>
</organism>
<evidence type="ECO:0000256" key="8">
    <source>
        <dbReference type="ARBA" id="ARBA00023224"/>
    </source>
</evidence>
<name>A0A914BKT1_PATMI</name>
<dbReference type="EnsemblMetazoa" id="XM_038220468.1">
    <property type="protein sequence ID" value="XP_038076396.1"/>
    <property type="gene ID" value="LOC119744516"/>
</dbReference>
<feature type="transmembrane region" description="Helical" evidence="10">
    <location>
        <begin position="52"/>
        <end position="79"/>
    </location>
</feature>
<evidence type="ECO:0000259" key="11">
    <source>
        <dbReference type="PROSITE" id="PS50262"/>
    </source>
</evidence>
<dbReference type="InterPro" id="IPR000611">
    <property type="entry name" value="NPY_rcpt"/>
</dbReference>
<comment type="similarity">
    <text evidence="2 9">Belongs to the G-protein coupled receptor 1 family.</text>
</comment>
<accession>A0A914BKT1</accession>
<dbReference type="GeneID" id="119744516"/>
<protein>
    <recommendedName>
        <fullName evidence="11">G-protein coupled receptors family 1 profile domain-containing protein</fullName>
    </recommendedName>
</protein>
<feature type="domain" description="G-protein coupled receptors family 1 profile" evidence="11">
    <location>
        <begin position="70"/>
        <end position="327"/>
    </location>
</feature>
<dbReference type="Gene3D" id="1.20.1070.10">
    <property type="entry name" value="Rhodopsin 7-helix transmembrane proteins"/>
    <property type="match status" value="1"/>
</dbReference>
<dbReference type="InterPro" id="IPR000276">
    <property type="entry name" value="GPCR_Rhodpsn"/>
</dbReference>
<feature type="transmembrane region" description="Helical" evidence="10">
    <location>
        <begin position="274"/>
        <end position="299"/>
    </location>
</feature>
<dbReference type="GO" id="GO:0004983">
    <property type="term" value="F:neuropeptide Y receptor activity"/>
    <property type="evidence" value="ECO:0007669"/>
    <property type="project" value="InterPro"/>
</dbReference>
<evidence type="ECO:0000256" key="5">
    <source>
        <dbReference type="ARBA" id="ARBA00023040"/>
    </source>
</evidence>
<evidence type="ECO:0000313" key="12">
    <source>
        <dbReference type="EnsemblMetazoa" id="XP_038076396.1"/>
    </source>
</evidence>
<feature type="transmembrane region" description="Helical" evidence="10">
    <location>
        <begin position="311"/>
        <end position="329"/>
    </location>
</feature>
<keyword evidence="13" id="KW-1185">Reference proteome</keyword>
<dbReference type="SMART" id="SM01381">
    <property type="entry name" value="7TM_GPCR_Srsx"/>
    <property type="match status" value="1"/>
</dbReference>
<dbReference type="InterPro" id="IPR017452">
    <property type="entry name" value="GPCR_Rhodpsn_7TM"/>
</dbReference>
<dbReference type="PANTHER" id="PTHR45698:SF1">
    <property type="entry name" value="TRACE AMINE-ASSOCIATED RECEPTOR 13C-LIKE"/>
    <property type="match status" value="1"/>
</dbReference>
<dbReference type="Proteomes" id="UP000887568">
    <property type="component" value="Unplaced"/>
</dbReference>
<keyword evidence="5 9" id="KW-0297">G-protein coupled receptor</keyword>
<feature type="transmembrane region" description="Helical" evidence="10">
    <location>
        <begin position="172"/>
        <end position="192"/>
    </location>
</feature>
<dbReference type="PROSITE" id="PS00237">
    <property type="entry name" value="G_PROTEIN_RECEP_F1_1"/>
    <property type="match status" value="1"/>
</dbReference>
<dbReference type="Pfam" id="PF00001">
    <property type="entry name" value="7tm_1"/>
    <property type="match status" value="1"/>
</dbReference>
<dbReference type="PRINTS" id="PR00237">
    <property type="entry name" value="GPCRRHODOPSN"/>
</dbReference>